<dbReference type="PANTHER" id="PTHR34580:SF9">
    <property type="entry name" value="SLL5097 PROTEIN"/>
    <property type="match status" value="1"/>
</dbReference>
<dbReference type="AlphaFoldDB" id="A0A1W5QFY3"/>
<keyword evidence="3" id="KW-0804">Transcription</keyword>
<dbReference type="Pfam" id="PF08279">
    <property type="entry name" value="HTH_11"/>
    <property type="match status" value="1"/>
</dbReference>
<dbReference type="InterPro" id="IPR036390">
    <property type="entry name" value="WH_DNA-bd_sf"/>
</dbReference>
<dbReference type="PROSITE" id="PS51000">
    <property type="entry name" value="HTH_DEOR_2"/>
    <property type="match status" value="1"/>
</dbReference>
<evidence type="ECO:0000256" key="2">
    <source>
        <dbReference type="ARBA" id="ARBA00023015"/>
    </source>
</evidence>
<dbReference type="InterPro" id="IPR051534">
    <property type="entry name" value="CBASS_pafABC_assoc_protein"/>
</dbReference>
<dbReference type="GO" id="GO:0003700">
    <property type="term" value="F:DNA-binding transcription factor activity"/>
    <property type="evidence" value="ECO:0007669"/>
    <property type="project" value="InterPro"/>
</dbReference>
<dbReference type="Gene3D" id="1.10.10.10">
    <property type="entry name" value="Winged helix-like DNA-binding domain superfamily/Winged helix DNA-binding domain"/>
    <property type="match status" value="1"/>
</dbReference>
<evidence type="ECO:0000259" key="4">
    <source>
        <dbReference type="PROSITE" id="PS51000"/>
    </source>
</evidence>
<dbReference type="RefSeq" id="WP_107373819.1">
    <property type="nucleotide sequence ID" value="NZ_JADGMC010000005.1"/>
</dbReference>
<dbReference type="SUPFAM" id="SSF46785">
    <property type="entry name" value="Winged helix' DNA-binding domain"/>
    <property type="match status" value="1"/>
</dbReference>
<accession>A0A1W5QFY3</accession>
<organism evidence="5">
    <name type="scientific">Staphylococcus arlettae</name>
    <dbReference type="NCBI Taxonomy" id="29378"/>
    <lineage>
        <taxon>Bacteria</taxon>
        <taxon>Bacillati</taxon>
        <taxon>Bacillota</taxon>
        <taxon>Bacilli</taxon>
        <taxon>Bacillales</taxon>
        <taxon>Staphylococcaceae</taxon>
        <taxon>Staphylococcus</taxon>
    </lineage>
</organism>
<dbReference type="EMBL" id="KY363215">
    <property type="protein sequence ID" value="APY23725.1"/>
    <property type="molecule type" value="Genomic_DNA"/>
</dbReference>
<dbReference type="GO" id="GO:0005988">
    <property type="term" value="P:lactose metabolic process"/>
    <property type="evidence" value="ECO:0007669"/>
    <property type="project" value="UniProtKB-KW"/>
</dbReference>
<sequence length="311" mass="36577">MKKSERLNQELIYLSQKHSFHLKELMSEFNISKSTALRDINDLEAMGLSLYVENGRYGGYKILSQNLLTPIYFNSNEMLAIFFALKSLDLLSSTPFEKSYKQIREKLYHTIPTQLKSEISTVLNFIQYYNASTQQQTLYLSDILDSIIHEYTLHISYNQYQCIETDIQVYELFYRNGVWFCSALDIPSETWGIYRCDCILELQANTTDHPSYARSTLAEFQTQYEDTYHDIPFKCKLSTFGVELFTKNHYPNMELQYIDGSPYIVGGYNIDELDYMTHYLMSLGTHVDIIYPEQLKKSYLHQMQSIIARYH</sequence>
<protein>
    <submittedName>
        <fullName evidence="5">Transcriptional regulator</fullName>
    </submittedName>
</protein>
<dbReference type="InterPro" id="IPR026881">
    <property type="entry name" value="WYL_dom"/>
</dbReference>
<proteinExistence type="predicted"/>
<dbReference type="PANTHER" id="PTHR34580">
    <property type="match status" value="1"/>
</dbReference>
<evidence type="ECO:0000256" key="3">
    <source>
        <dbReference type="ARBA" id="ARBA00023163"/>
    </source>
</evidence>
<dbReference type="InterPro" id="IPR013196">
    <property type="entry name" value="HTH_11"/>
</dbReference>
<evidence type="ECO:0000256" key="1">
    <source>
        <dbReference type="ARBA" id="ARBA00022736"/>
    </source>
</evidence>
<dbReference type="InterPro" id="IPR001034">
    <property type="entry name" value="DeoR_HTH"/>
</dbReference>
<dbReference type="InterPro" id="IPR036388">
    <property type="entry name" value="WH-like_DNA-bd_sf"/>
</dbReference>
<keyword evidence="1" id="KW-0423">Lactose metabolism</keyword>
<name>A0A1W5QFY3_9STAP</name>
<evidence type="ECO:0000313" key="5">
    <source>
        <dbReference type="EMBL" id="APY23725.1"/>
    </source>
</evidence>
<dbReference type="Pfam" id="PF13280">
    <property type="entry name" value="WYL"/>
    <property type="match status" value="1"/>
</dbReference>
<reference evidence="5" key="1">
    <citation type="journal article" date="2017" name="MSphere">
        <title>Novel beta-lactamase blaARL in Staphylococcus arlettae.</title>
        <authorList>
            <person name="Andreis S.N."/>
            <person name="Perreten V."/>
            <person name="Schwendener S."/>
        </authorList>
    </citation>
    <scope>NUCLEOTIDE SEQUENCE</scope>
    <source>
        <strain evidence="5">SAN1670</strain>
    </source>
</reference>
<feature type="domain" description="HTH deoR-type" evidence="4">
    <location>
        <begin position="3"/>
        <end position="58"/>
    </location>
</feature>
<keyword evidence="2" id="KW-0805">Transcription regulation</keyword>